<dbReference type="InterPro" id="IPR036434">
    <property type="entry name" value="Beta_cellobiohydrolase_sf"/>
</dbReference>
<keyword evidence="3" id="KW-0624">Polysaccharide degradation</keyword>
<comment type="caution">
    <text evidence="5">The sequence shown here is derived from an EMBL/GenBank/DDBJ whole genome shotgun (WGS) entry which is preliminary data.</text>
</comment>
<feature type="region of interest" description="Disordered" evidence="4">
    <location>
        <begin position="50"/>
        <end position="105"/>
    </location>
</feature>
<feature type="active site" description="Proton donor" evidence="1">
    <location>
        <position position="214"/>
    </location>
</feature>
<dbReference type="InterPro" id="IPR016288">
    <property type="entry name" value="Beta_cellobiohydrolase"/>
</dbReference>
<protein>
    <recommendedName>
        <fullName evidence="3">Glucanase</fullName>
        <ecNumber evidence="3">3.2.1.-</ecNumber>
    </recommendedName>
</protein>
<keyword evidence="3" id="KW-0119">Carbohydrate metabolism</keyword>
<dbReference type="EMBL" id="MAXA01000224">
    <property type="protein sequence ID" value="OHV27163.1"/>
    <property type="molecule type" value="Genomic_DNA"/>
</dbReference>
<dbReference type="PIRSF" id="PIRSF001100">
    <property type="entry name" value="Beta_cellobiohydrolase"/>
    <property type="match status" value="1"/>
</dbReference>
<keyword evidence="3" id="KW-0136">Cellulose degradation</keyword>
<proteinExistence type="inferred from homology"/>
<reference evidence="6" key="1">
    <citation type="submission" date="2016-07" db="EMBL/GenBank/DDBJ databases">
        <title>Frankia sp. NRRL B-16219 Genome sequencing.</title>
        <authorList>
            <person name="Ghodhbane-Gtari F."/>
            <person name="Swanson E."/>
            <person name="Gueddou A."/>
            <person name="Louati M."/>
            <person name="Nouioui I."/>
            <person name="Hezbri K."/>
            <person name="Abebe-Akele F."/>
            <person name="Simpson S."/>
            <person name="Morris K."/>
            <person name="Thomas K."/>
            <person name="Gtari M."/>
            <person name="Tisa L.S."/>
        </authorList>
    </citation>
    <scope>NUCLEOTIDE SEQUENCE [LARGE SCALE GENOMIC DNA]</scope>
    <source>
        <strain evidence="6">NRRL B-16219</strain>
    </source>
</reference>
<dbReference type="Pfam" id="PF01341">
    <property type="entry name" value="Glyco_hydro_6"/>
    <property type="match status" value="1"/>
</dbReference>
<feature type="binding site" evidence="2">
    <location>
        <position position="330"/>
    </location>
    <ligand>
        <name>substrate</name>
    </ligand>
</feature>
<gene>
    <name evidence="5" type="ORF">BBK14_04545</name>
</gene>
<sequence>MSLRAEDGNGPKPRWRGLRDRPGRTRLRRRACAAGATAVAVLALAACSGGSDPDPAAPTVTAGAPNVPAGPLTAVGPHCPAGDPAGAQRPAESVAPADPAPAAPFLVDHGSQAAEEAQRNPARAQILAPLVNTPTAYPVGDWLRDVPGEVHKRASASRDTGTTATFMIYAIPHRDAAAGHSAGGLPNADAYRTFTRQVAGAIGDARAVIVLEPDSLGQMESLPADQQAERYALLNDAVGVYGALPNTSVYLDGANCGWMPAGAAPVIAERLLRAGVKNARGFAVNVSNYYRTEGEVARGEVVSALTGGTHFVVDTSRNGQGPADGFQDPWCNPPGRGLGIAPTTETGSPHADAFLWIKTPGASDGECGRGDPEAGAWWQQQAEELVRLAA</sequence>
<evidence type="ECO:0000256" key="4">
    <source>
        <dbReference type="SAM" id="MobiDB-lite"/>
    </source>
</evidence>
<dbReference type="PRINTS" id="PR00733">
    <property type="entry name" value="GLHYDRLASE6"/>
</dbReference>
<evidence type="ECO:0000256" key="1">
    <source>
        <dbReference type="PIRSR" id="PIRSR001100-1"/>
    </source>
</evidence>
<dbReference type="PANTHER" id="PTHR34876">
    <property type="match status" value="1"/>
</dbReference>
<dbReference type="GO" id="GO:0030245">
    <property type="term" value="P:cellulose catabolic process"/>
    <property type="evidence" value="ECO:0007669"/>
    <property type="project" value="UniProtKB-KW"/>
</dbReference>
<evidence type="ECO:0000313" key="6">
    <source>
        <dbReference type="Proteomes" id="UP000179769"/>
    </source>
</evidence>
<evidence type="ECO:0000313" key="5">
    <source>
        <dbReference type="EMBL" id="OHV27163.1"/>
    </source>
</evidence>
<dbReference type="RefSeq" id="WP_071064917.1">
    <property type="nucleotide sequence ID" value="NZ_MAXA01000224.1"/>
</dbReference>
<comment type="similarity">
    <text evidence="3">Belongs to the glycosyl hydrolase family 6.</text>
</comment>
<feature type="binding site" evidence="2">
    <location>
        <position position="258"/>
    </location>
    <ligand>
        <name>substrate</name>
    </ligand>
</feature>
<evidence type="ECO:0000256" key="2">
    <source>
        <dbReference type="PIRSR" id="PIRSR001100-2"/>
    </source>
</evidence>
<dbReference type="AlphaFoldDB" id="A0A1S1PWV8"/>
<accession>A0A1S1PWV8</accession>
<feature type="region of interest" description="Disordered" evidence="4">
    <location>
        <begin position="1"/>
        <end position="22"/>
    </location>
</feature>
<name>A0A1S1PWV8_9ACTN</name>
<keyword evidence="3" id="KW-0326">Glycosidase</keyword>
<organism evidence="5 6">
    <name type="scientific">Parafrankia soli</name>
    <dbReference type="NCBI Taxonomy" id="2599596"/>
    <lineage>
        <taxon>Bacteria</taxon>
        <taxon>Bacillati</taxon>
        <taxon>Actinomycetota</taxon>
        <taxon>Actinomycetes</taxon>
        <taxon>Frankiales</taxon>
        <taxon>Frankiaceae</taxon>
        <taxon>Parafrankia</taxon>
    </lineage>
</organism>
<dbReference type="Proteomes" id="UP000179769">
    <property type="component" value="Unassembled WGS sequence"/>
</dbReference>
<feature type="binding site" evidence="2">
    <location>
        <position position="358"/>
    </location>
    <ligand>
        <name>substrate</name>
    </ligand>
</feature>
<feature type="active site" description="Proton acceptor" evidence="1">
    <location>
        <position position="364"/>
    </location>
</feature>
<dbReference type="PANTHER" id="PTHR34876:SF4">
    <property type="entry name" value="1,4-BETA-D-GLUCAN CELLOBIOHYDROLASE C-RELATED"/>
    <property type="match status" value="1"/>
</dbReference>
<dbReference type="SUPFAM" id="SSF51989">
    <property type="entry name" value="Glycosyl hydrolases family 6, cellulases"/>
    <property type="match status" value="1"/>
</dbReference>
<dbReference type="Gene3D" id="3.20.20.40">
    <property type="entry name" value="1, 4-beta cellobiohydrolase"/>
    <property type="match status" value="1"/>
</dbReference>
<evidence type="ECO:0000256" key="3">
    <source>
        <dbReference type="RuleBase" id="RU361186"/>
    </source>
</evidence>
<dbReference type="GO" id="GO:0004553">
    <property type="term" value="F:hydrolase activity, hydrolyzing O-glycosyl compounds"/>
    <property type="evidence" value="ECO:0007669"/>
    <property type="project" value="InterPro"/>
</dbReference>
<keyword evidence="3" id="KW-0378">Hydrolase</keyword>
<feature type="binding site" evidence="2">
    <location>
        <position position="288"/>
    </location>
    <ligand>
        <name>substrate</name>
    </ligand>
</feature>
<dbReference type="OrthoDB" id="309899at2"/>
<keyword evidence="6" id="KW-1185">Reference proteome</keyword>
<dbReference type="EC" id="3.2.1.-" evidence="3"/>